<evidence type="ECO:0000313" key="2">
    <source>
        <dbReference type="Proteomes" id="UP001501175"/>
    </source>
</evidence>
<dbReference type="RefSeq" id="WP_345241638.1">
    <property type="nucleotide sequence ID" value="NZ_BAABHD010000012.1"/>
</dbReference>
<keyword evidence="2" id="KW-1185">Reference proteome</keyword>
<sequence>MVDFGDADTGDVHREFTRYAQDYPDYAEFILMSYETLSGRKLSRPHIVALAIQDAVYDLREEYFGTGKIELIDQNSHWFSQT</sequence>
<comment type="caution">
    <text evidence="1">The sequence shown here is derived from an EMBL/GenBank/DDBJ whole genome shotgun (WGS) entry which is preliminary data.</text>
</comment>
<accession>A0ABP8MIG6</accession>
<dbReference type="EMBL" id="BAABHD010000012">
    <property type="protein sequence ID" value="GAA4450963.1"/>
    <property type="molecule type" value="Genomic_DNA"/>
</dbReference>
<reference evidence="2" key="1">
    <citation type="journal article" date="2019" name="Int. J. Syst. Evol. Microbiol.">
        <title>The Global Catalogue of Microorganisms (GCM) 10K type strain sequencing project: providing services to taxonomists for standard genome sequencing and annotation.</title>
        <authorList>
            <consortium name="The Broad Institute Genomics Platform"/>
            <consortium name="The Broad Institute Genome Sequencing Center for Infectious Disease"/>
            <person name="Wu L."/>
            <person name="Ma J."/>
        </authorList>
    </citation>
    <scope>NUCLEOTIDE SEQUENCE [LARGE SCALE GENOMIC DNA]</scope>
    <source>
        <strain evidence="2">JCM 17927</strain>
    </source>
</reference>
<evidence type="ECO:0000313" key="1">
    <source>
        <dbReference type="EMBL" id="GAA4450963.1"/>
    </source>
</evidence>
<protein>
    <submittedName>
        <fullName evidence="1">Uncharacterized protein</fullName>
    </submittedName>
</protein>
<name>A0ABP8MIG6_9BACT</name>
<organism evidence="1 2">
    <name type="scientific">Nibrella saemangeumensis</name>
    <dbReference type="NCBI Taxonomy" id="1084526"/>
    <lineage>
        <taxon>Bacteria</taxon>
        <taxon>Pseudomonadati</taxon>
        <taxon>Bacteroidota</taxon>
        <taxon>Cytophagia</taxon>
        <taxon>Cytophagales</taxon>
        <taxon>Spirosomataceae</taxon>
        <taxon>Nibrella</taxon>
    </lineage>
</organism>
<gene>
    <name evidence="1" type="ORF">GCM10023189_12350</name>
</gene>
<proteinExistence type="predicted"/>
<dbReference type="Proteomes" id="UP001501175">
    <property type="component" value="Unassembled WGS sequence"/>
</dbReference>